<keyword evidence="1" id="KW-0540">Nuclease</keyword>
<dbReference type="RefSeq" id="WP_183997065.1">
    <property type="nucleotide sequence ID" value="NZ_BMHW01000011.1"/>
</dbReference>
<accession>A0A7W9YC22</accession>
<reference evidence="1 2" key="1">
    <citation type="submission" date="2020-08" db="EMBL/GenBank/DDBJ databases">
        <title>Genomic Encyclopedia of Type Strains, Phase IV (KMG-IV): sequencing the most valuable type-strain genomes for metagenomic binning, comparative biology and taxonomic classification.</title>
        <authorList>
            <person name="Goeker M."/>
        </authorList>
    </citation>
    <scope>NUCLEOTIDE SEQUENCE [LARGE SCALE GENOMIC DNA]</scope>
    <source>
        <strain evidence="1 2">DSM 100734</strain>
    </source>
</reference>
<comment type="caution">
    <text evidence="1">The sequence shown here is derived from an EMBL/GenBank/DDBJ whole genome shotgun (WGS) entry which is preliminary data.</text>
</comment>
<evidence type="ECO:0000313" key="1">
    <source>
        <dbReference type="EMBL" id="MBB6165652.1"/>
    </source>
</evidence>
<dbReference type="GO" id="GO:0004519">
    <property type="term" value="F:endonuclease activity"/>
    <property type="evidence" value="ECO:0007669"/>
    <property type="project" value="UniProtKB-KW"/>
</dbReference>
<gene>
    <name evidence="1" type="ORF">HNQ72_005500</name>
</gene>
<dbReference type="Proteomes" id="UP000547879">
    <property type="component" value="Unassembled WGS sequence"/>
</dbReference>
<dbReference type="EMBL" id="JACHEG010000010">
    <property type="protein sequence ID" value="MBB6165652.1"/>
    <property type="molecule type" value="Genomic_DNA"/>
</dbReference>
<keyword evidence="1" id="KW-0255">Endonuclease</keyword>
<sequence>MFISTIFASGLYVSLYMSERIIPTGGHSSLVHTPLIIRSQAEQDDATSSAVTMSNTAFTPFPASAQFEAGDAWVSGGRRYRLYGIQACLRGTLITDANGMARDCGELNVIMIQAIIRDTKPVCQEVTDIDQNNVVVVCQTTTGERRYDLATYLIAQGWGFAAMNDQGQLIVPGYRIAEDSARSARAGLWASSDLPHPVSVLQQQGGNRR</sequence>
<evidence type="ECO:0000313" key="2">
    <source>
        <dbReference type="Proteomes" id="UP000547879"/>
    </source>
</evidence>
<dbReference type="SUPFAM" id="SSF50199">
    <property type="entry name" value="Staphylococcal nuclease"/>
    <property type="match status" value="1"/>
</dbReference>
<protein>
    <submittedName>
        <fullName evidence="1">Endonuclease YncB(Thermonuclease family)</fullName>
    </submittedName>
</protein>
<dbReference type="Gene3D" id="2.40.50.90">
    <property type="match status" value="1"/>
</dbReference>
<keyword evidence="2" id="KW-1185">Reference proteome</keyword>
<proteinExistence type="predicted"/>
<name>A0A7W9YC22_9HYPH</name>
<dbReference type="AlphaFoldDB" id="A0A7W9YC22"/>
<keyword evidence="1" id="KW-0378">Hydrolase</keyword>
<organism evidence="1 2">
    <name type="scientific">Rhizobium wenxiniae</name>
    <dbReference type="NCBI Taxonomy" id="1737357"/>
    <lineage>
        <taxon>Bacteria</taxon>
        <taxon>Pseudomonadati</taxon>
        <taxon>Pseudomonadota</taxon>
        <taxon>Alphaproteobacteria</taxon>
        <taxon>Hyphomicrobiales</taxon>
        <taxon>Rhizobiaceae</taxon>
        <taxon>Rhizobium/Agrobacterium group</taxon>
        <taxon>Rhizobium</taxon>
    </lineage>
</organism>
<dbReference type="InterPro" id="IPR035437">
    <property type="entry name" value="SNase_OB-fold_sf"/>
</dbReference>